<sequence>GALDKAGQAAEAARQAIAAGAKAQAVNALQGLNSAVSTAQQAAAGLGAGIQAGLNGAKTVAGNLLA</sequence>
<evidence type="ECO:0000313" key="2">
    <source>
        <dbReference type="Proteomes" id="UP000708208"/>
    </source>
</evidence>
<name>A0A8J2KH10_9HEXA</name>
<dbReference type="AlphaFoldDB" id="A0A8J2KH10"/>
<comment type="caution">
    <text evidence="1">The sequence shown here is derived from an EMBL/GenBank/DDBJ whole genome shotgun (WGS) entry which is preliminary data.</text>
</comment>
<accession>A0A8J2KH10</accession>
<dbReference type="EMBL" id="CAJVCH010126095">
    <property type="protein sequence ID" value="CAG7725725.1"/>
    <property type="molecule type" value="Genomic_DNA"/>
</dbReference>
<keyword evidence="2" id="KW-1185">Reference proteome</keyword>
<feature type="non-terminal residue" evidence="1">
    <location>
        <position position="66"/>
    </location>
</feature>
<gene>
    <name evidence="1" type="ORF">AFUS01_LOCUS14672</name>
</gene>
<proteinExistence type="predicted"/>
<feature type="non-terminal residue" evidence="1">
    <location>
        <position position="1"/>
    </location>
</feature>
<organism evidence="1 2">
    <name type="scientific">Allacma fusca</name>
    <dbReference type="NCBI Taxonomy" id="39272"/>
    <lineage>
        <taxon>Eukaryota</taxon>
        <taxon>Metazoa</taxon>
        <taxon>Ecdysozoa</taxon>
        <taxon>Arthropoda</taxon>
        <taxon>Hexapoda</taxon>
        <taxon>Collembola</taxon>
        <taxon>Symphypleona</taxon>
        <taxon>Sminthuridae</taxon>
        <taxon>Allacma</taxon>
    </lineage>
</organism>
<protein>
    <submittedName>
        <fullName evidence="1">Uncharacterized protein</fullName>
    </submittedName>
</protein>
<reference evidence="1" key="1">
    <citation type="submission" date="2021-06" db="EMBL/GenBank/DDBJ databases">
        <authorList>
            <person name="Hodson N. C."/>
            <person name="Mongue J. A."/>
            <person name="Jaron S. K."/>
        </authorList>
    </citation>
    <scope>NUCLEOTIDE SEQUENCE</scope>
</reference>
<evidence type="ECO:0000313" key="1">
    <source>
        <dbReference type="EMBL" id="CAG7725725.1"/>
    </source>
</evidence>
<dbReference type="Proteomes" id="UP000708208">
    <property type="component" value="Unassembled WGS sequence"/>
</dbReference>